<dbReference type="InterPro" id="IPR045028">
    <property type="entry name" value="DinG/Rad3-like"/>
</dbReference>
<proteinExistence type="predicted"/>
<dbReference type="PANTHER" id="PTHR11472">
    <property type="entry name" value="DNA REPAIR DEAD HELICASE RAD3/XP-D SUBFAMILY MEMBER"/>
    <property type="match status" value="1"/>
</dbReference>
<dbReference type="InterPro" id="IPR027417">
    <property type="entry name" value="P-loop_NTPase"/>
</dbReference>
<organism evidence="2">
    <name type="scientific">marine metagenome</name>
    <dbReference type="NCBI Taxonomy" id="408172"/>
    <lineage>
        <taxon>unclassified sequences</taxon>
        <taxon>metagenomes</taxon>
        <taxon>ecological metagenomes</taxon>
    </lineage>
</organism>
<dbReference type="PANTHER" id="PTHR11472:SF34">
    <property type="entry name" value="REGULATOR OF TELOMERE ELONGATION HELICASE 1"/>
    <property type="match status" value="1"/>
</dbReference>
<evidence type="ECO:0000313" key="2">
    <source>
        <dbReference type="EMBL" id="SVC88351.1"/>
    </source>
</evidence>
<dbReference type="GO" id="GO:0006139">
    <property type="term" value="P:nucleobase-containing compound metabolic process"/>
    <property type="evidence" value="ECO:0007669"/>
    <property type="project" value="InterPro"/>
</dbReference>
<dbReference type="GO" id="GO:0016818">
    <property type="term" value="F:hydrolase activity, acting on acid anhydrides, in phosphorus-containing anhydrides"/>
    <property type="evidence" value="ECO:0007669"/>
    <property type="project" value="InterPro"/>
</dbReference>
<name>A0A382QVK6_9ZZZZ</name>
<dbReference type="EMBL" id="UINC01116539">
    <property type="protein sequence ID" value="SVC88351.1"/>
    <property type="molecule type" value="Genomic_DNA"/>
</dbReference>
<feature type="domain" description="ATP-dependent helicase C-terminal" evidence="1">
    <location>
        <begin position="107"/>
        <end position="231"/>
    </location>
</feature>
<sequence length="255" mass="28871">FKPIEIGEDAESMLLRLGRQRIFMSATIPSPSVFMRELGLDKEKTLFLQVSYSSFPTGNRPIVTTIKGGSMSYSGRNDDAFTQTAEAILQIMDIHENEKGIILPYTNEIEERLLEEIKRLDKGAYQRLMTHGKDAAEREEVLEEFEVCPDPAVLLSTYVNQGYDGKHCGFAIVVKIPFPPLGDVRTVKKMEKDEEWYKSETAGSLIQMCGRVVRSVEDTGITYIVDPTFDFHYNKGINGQPLRKFMPAYINEAVL</sequence>
<evidence type="ECO:0000259" key="1">
    <source>
        <dbReference type="SMART" id="SM00491"/>
    </source>
</evidence>
<protein>
    <recommendedName>
        <fullName evidence="1">ATP-dependent helicase C-terminal domain-containing protein</fullName>
    </recommendedName>
</protein>
<feature type="non-terminal residue" evidence="2">
    <location>
        <position position="1"/>
    </location>
</feature>
<dbReference type="InterPro" id="IPR006555">
    <property type="entry name" value="ATP-dep_Helicase_C"/>
</dbReference>
<dbReference type="SUPFAM" id="SSF52540">
    <property type="entry name" value="P-loop containing nucleoside triphosphate hydrolases"/>
    <property type="match status" value="1"/>
</dbReference>
<gene>
    <name evidence="2" type="ORF">METZ01_LOCUS341205</name>
</gene>
<dbReference type="SMART" id="SM00491">
    <property type="entry name" value="HELICc2"/>
    <property type="match status" value="1"/>
</dbReference>
<dbReference type="GO" id="GO:0003676">
    <property type="term" value="F:nucleic acid binding"/>
    <property type="evidence" value="ECO:0007669"/>
    <property type="project" value="InterPro"/>
</dbReference>
<dbReference type="GO" id="GO:0003678">
    <property type="term" value="F:DNA helicase activity"/>
    <property type="evidence" value="ECO:0007669"/>
    <property type="project" value="TreeGrafter"/>
</dbReference>
<dbReference type="Gene3D" id="3.40.50.300">
    <property type="entry name" value="P-loop containing nucleotide triphosphate hydrolases"/>
    <property type="match status" value="1"/>
</dbReference>
<dbReference type="GO" id="GO:0005524">
    <property type="term" value="F:ATP binding"/>
    <property type="evidence" value="ECO:0007669"/>
    <property type="project" value="InterPro"/>
</dbReference>
<dbReference type="AlphaFoldDB" id="A0A382QVK6"/>
<dbReference type="Pfam" id="PF13307">
    <property type="entry name" value="Helicase_C_2"/>
    <property type="match status" value="1"/>
</dbReference>
<reference evidence="2" key="1">
    <citation type="submission" date="2018-05" db="EMBL/GenBank/DDBJ databases">
        <authorList>
            <person name="Lanie J.A."/>
            <person name="Ng W.-L."/>
            <person name="Kazmierczak K.M."/>
            <person name="Andrzejewski T.M."/>
            <person name="Davidsen T.M."/>
            <person name="Wayne K.J."/>
            <person name="Tettelin H."/>
            <person name="Glass J.I."/>
            <person name="Rusch D."/>
            <person name="Podicherti R."/>
            <person name="Tsui H.-C.T."/>
            <person name="Winkler M.E."/>
        </authorList>
    </citation>
    <scope>NUCLEOTIDE SEQUENCE</scope>
</reference>
<accession>A0A382QVK6</accession>